<keyword evidence="3" id="KW-1185">Reference proteome</keyword>
<reference evidence="2" key="1">
    <citation type="submission" date="2024-03" db="EMBL/GenBank/DDBJ databases">
        <authorList>
            <consortium name="ELIXIR-Norway"/>
            <consortium name="Elixir Norway"/>
        </authorList>
    </citation>
    <scope>NUCLEOTIDE SEQUENCE</scope>
</reference>
<organism evidence="2 3">
    <name type="scientific">Sphagnum jensenii</name>
    <dbReference type="NCBI Taxonomy" id="128206"/>
    <lineage>
        <taxon>Eukaryota</taxon>
        <taxon>Viridiplantae</taxon>
        <taxon>Streptophyta</taxon>
        <taxon>Embryophyta</taxon>
        <taxon>Bryophyta</taxon>
        <taxon>Sphagnophytina</taxon>
        <taxon>Sphagnopsida</taxon>
        <taxon>Sphagnales</taxon>
        <taxon>Sphagnaceae</taxon>
        <taxon>Sphagnum</taxon>
    </lineage>
</organism>
<accession>A0ABP1BBM6</accession>
<gene>
    <name evidence="2" type="ORF">CSSPJE1EN2_LOCUS15252</name>
</gene>
<name>A0ABP1BBM6_9BRYO</name>
<evidence type="ECO:0000256" key="1">
    <source>
        <dbReference type="SAM" id="MobiDB-lite"/>
    </source>
</evidence>
<evidence type="ECO:0000313" key="2">
    <source>
        <dbReference type="EMBL" id="CAK9872682.1"/>
    </source>
</evidence>
<feature type="compositionally biased region" description="Polar residues" evidence="1">
    <location>
        <begin position="25"/>
        <end position="37"/>
    </location>
</feature>
<proteinExistence type="predicted"/>
<protein>
    <submittedName>
        <fullName evidence="2">Uncharacterized protein</fullName>
    </submittedName>
</protein>
<dbReference type="Proteomes" id="UP001497522">
    <property type="component" value="Chromosome 3"/>
</dbReference>
<feature type="region of interest" description="Disordered" evidence="1">
    <location>
        <begin position="25"/>
        <end position="74"/>
    </location>
</feature>
<evidence type="ECO:0000313" key="3">
    <source>
        <dbReference type="Proteomes" id="UP001497522"/>
    </source>
</evidence>
<sequence length="129" mass="14761">MKEEVKPSSNEWGHVYCFYSCFSSPQISSTSSRNPQRPNGAAKSATETRGKRLSIVSHTALRRSTTAKSPGYQDGYEKVRCGTFKGIRKGIKKDIRTDYGGVMRTENLQGHQKRYQEAMRTFWDIRKDM</sequence>
<dbReference type="EMBL" id="OZ023704">
    <property type="protein sequence ID" value="CAK9872682.1"/>
    <property type="molecule type" value="Genomic_DNA"/>
</dbReference>